<proteinExistence type="predicted"/>
<sequence length="668" mass="75346">MSFDGEESPWICLQHSPAKGGKMLKPEKWQAAFDNDGKLLGFQKALKLIVLGGVNPSIRAEVWEFLLGCYALGSTAEYRQHLRTVRRKRYEDLIKQCQMMHSSIGTGSLAFVVGSKVMDVRTLSKDNSNGEVNVGIEEVSEGALGTERFCEMSSDLIGVSSNCERKSSSNTSDLLSVRQSMDIAECNSSLFVSSSSPCQCFSSELGREACGSQYLTENYCDFPPLPVTNLFEKSDDAVVVDKETIPSQRISGVEDEAMRCFQINNNVELILETKTLPHIDTSHASAHEIEDSNTSFQGRVSGSNELESRTGKVGRLRISDPSQAMMVDTSASYAVPSNEDRSDRTADWLWTLHKIVVDVVRTDSHLDFYEDSRNVARMSDILAVYAWVDPATGYCQGMSDLLSPFVVLYEDNADAFWCFEMLLRRMRQNFQMEGPTRVMNQLQALKRILELTDVEIFTHLSMISADSLLFAFRMLLVLFRRELSFDEALCMWEMMWAADYDEVVVRELENNCLEPLFVHIPEVSQPENRGENDRDGVQQSNEAHTEHLDIVKPETHHNGLRSLSRRPFCGLTARNLWTRHDHVQRCSISSAAAKNGDNELSVFCVAAILIINRPKILKGTQSMDDLIKMFNDNKLEISVKRCIKKAIKIRKKYFHKLIKHASSGSVQL</sequence>
<dbReference type="Gramene" id="ERN20233">
    <property type="protein sequence ID" value="ERN20233"/>
    <property type="gene ID" value="AMTR_s00066p00146980"/>
</dbReference>
<reference evidence="4" key="1">
    <citation type="journal article" date="2013" name="Science">
        <title>The Amborella genome and the evolution of flowering plants.</title>
        <authorList>
            <consortium name="Amborella Genome Project"/>
        </authorList>
    </citation>
    <scope>NUCLEOTIDE SEQUENCE [LARGE SCALE GENOMIC DNA]</scope>
</reference>
<evidence type="ECO:0000256" key="1">
    <source>
        <dbReference type="SAM" id="MobiDB-lite"/>
    </source>
</evidence>
<dbReference type="FunFam" id="1.10.8.270:FF:000021">
    <property type="entry name" value="Ypt/Rab-GAP domain of gyp1p superfamily protein"/>
    <property type="match status" value="1"/>
</dbReference>
<dbReference type="SMART" id="SM00164">
    <property type="entry name" value="TBC"/>
    <property type="match status" value="1"/>
</dbReference>
<dbReference type="STRING" id="13333.U5DI31"/>
<dbReference type="OMA" id="KPEKWHT"/>
<organism evidence="3 4">
    <name type="scientific">Amborella trichopoda</name>
    <dbReference type="NCBI Taxonomy" id="13333"/>
    <lineage>
        <taxon>Eukaryota</taxon>
        <taxon>Viridiplantae</taxon>
        <taxon>Streptophyta</taxon>
        <taxon>Embryophyta</taxon>
        <taxon>Tracheophyta</taxon>
        <taxon>Spermatophyta</taxon>
        <taxon>Magnoliopsida</taxon>
        <taxon>Amborellales</taxon>
        <taxon>Amborellaceae</taxon>
        <taxon>Amborella</taxon>
    </lineage>
</organism>
<evidence type="ECO:0000313" key="3">
    <source>
        <dbReference type="EMBL" id="ERN20233.1"/>
    </source>
</evidence>
<dbReference type="HOGENOM" id="CLU_024356_0_0_1"/>
<evidence type="ECO:0000259" key="2">
    <source>
        <dbReference type="PROSITE" id="PS50086"/>
    </source>
</evidence>
<dbReference type="InterPro" id="IPR035969">
    <property type="entry name" value="Rab-GAP_TBC_sf"/>
</dbReference>
<dbReference type="GO" id="GO:0005096">
    <property type="term" value="F:GTPase activator activity"/>
    <property type="evidence" value="ECO:0000318"/>
    <property type="project" value="GO_Central"/>
</dbReference>
<accession>U5DI31</accession>
<dbReference type="eggNOG" id="KOG2197">
    <property type="taxonomic scope" value="Eukaryota"/>
</dbReference>
<dbReference type="Gene3D" id="1.10.472.80">
    <property type="entry name" value="Ypt/Rab-GAP domain of gyp1p, domain 3"/>
    <property type="match status" value="1"/>
</dbReference>
<dbReference type="InterPro" id="IPR000195">
    <property type="entry name" value="Rab-GAP-TBC_dom"/>
</dbReference>
<evidence type="ECO:0000313" key="4">
    <source>
        <dbReference type="Proteomes" id="UP000017836"/>
    </source>
</evidence>
<dbReference type="Proteomes" id="UP000017836">
    <property type="component" value="Unassembled WGS sequence"/>
</dbReference>
<dbReference type="AlphaFoldDB" id="U5DI31"/>
<feature type="region of interest" description="Disordered" evidence="1">
    <location>
        <begin position="524"/>
        <end position="549"/>
    </location>
</feature>
<dbReference type="Pfam" id="PF00566">
    <property type="entry name" value="RabGAP-TBC"/>
    <property type="match status" value="1"/>
</dbReference>
<dbReference type="PANTHER" id="PTHR22957">
    <property type="entry name" value="TBC1 DOMAIN FAMILY MEMBER GTPASE-ACTIVATING PROTEIN"/>
    <property type="match status" value="1"/>
</dbReference>
<dbReference type="Gene3D" id="1.10.8.270">
    <property type="entry name" value="putative rabgap domain of human tbc1 domain family member 14 like domains"/>
    <property type="match status" value="1"/>
</dbReference>
<name>U5DI31_AMBTC</name>
<dbReference type="SUPFAM" id="SSF47923">
    <property type="entry name" value="Ypt/Rab-GAP domain of gyp1p"/>
    <property type="match status" value="2"/>
</dbReference>
<keyword evidence="4" id="KW-1185">Reference proteome</keyword>
<feature type="domain" description="Rab-GAP TBC" evidence="2">
    <location>
        <begin position="53"/>
        <end position="499"/>
    </location>
</feature>
<protein>
    <recommendedName>
        <fullName evidence="2">Rab-GAP TBC domain-containing protein</fullName>
    </recommendedName>
</protein>
<gene>
    <name evidence="3" type="ORF">AMTR_s00066p00146980</name>
</gene>
<dbReference type="EMBL" id="KI392060">
    <property type="protein sequence ID" value="ERN20233.1"/>
    <property type="molecule type" value="Genomic_DNA"/>
</dbReference>
<dbReference type="PANTHER" id="PTHR22957:SF456">
    <property type="entry name" value="YPT_RAB-GAP DOMAIN OF GYP1P SUPERFAMILY PROTEIN"/>
    <property type="match status" value="1"/>
</dbReference>
<dbReference type="PROSITE" id="PS50086">
    <property type="entry name" value="TBC_RABGAP"/>
    <property type="match status" value="1"/>
</dbReference>